<accession>A0A8J6QQS1</accession>
<organism evidence="1 2">
    <name type="scientific">Neiella litorisoli</name>
    <dbReference type="NCBI Taxonomy" id="2771431"/>
    <lineage>
        <taxon>Bacteria</taxon>
        <taxon>Pseudomonadati</taxon>
        <taxon>Pseudomonadota</taxon>
        <taxon>Gammaproteobacteria</taxon>
        <taxon>Alteromonadales</taxon>
        <taxon>Echinimonadaceae</taxon>
        <taxon>Neiella</taxon>
    </lineage>
</organism>
<name>A0A8J6QQS1_9GAMM</name>
<proteinExistence type="predicted"/>
<gene>
    <name evidence="1" type="ORF">IC617_09255</name>
</gene>
<dbReference type="EMBL" id="JACXAF010000010">
    <property type="protein sequence ID" value="MBD1389616.1"/>
    <property type="molecule type" value="Genomic_DNA"/>
</dbReference>
<comment type="caution">
    <text evidence="1">The sequence shown here is derived from an EMBL/GenBank/DDBJ whole genome shotgun (WGS) entry which is preliminary data.</text>
</comment>
<dbReference type="Proteomes" id="UP000638014">
    <property type="component" value="Unassembled WGS sequence"/>
</dbReference>
<dbReference type="AlphaFoldDB" id="A0A8J6QQS1"/>
<evidence type="ECO:0000313" key="2">
    <source>
        <dbReference type="Proteomes" id="UP000638014"/>
    </source>
</evidence>
<sequence>MQIVLSQPLKIEQPISFKIVWPEHWQVQRTKARLEGKNMYMGQIPIELTPQQQLSGVTGELLIIACTRPDMVWQLTLEVELANGQQLNAHWPFLMTHTE</sequence>
<reference evidence="1" key="1">
    <citation type="submission" date="2020-09" db="EMBL/GenBank/DDBJ databases">
        <title>A novel bacterium of genus Neiella, isolated from South China Sea.</title>
        <authorList>
            <person name="Huang H."/>
            <person name="Mo K."/>
            <person name="Hu Y."/>
        </authorList>
    </citation>
    <scope>NUCLEOTIDE SEQUENCE</scope>
    <source>
        <strain evidence="1">HB171785</strain>
    </source>
</reference>
<dbReference type="RefSeq" id="WP_191144723.1">
    <property type="nucleotide sequence ID" value="NZ_JACXAF010000010.1"/>
</dbReference>
<protein>
    <submittedName>
        <fullName evidence="1">Uncharacterized protein</fullName>
    </submittedName>
</protein>
<keyword evidence="2" id="KW-1185">Reference proteome</keyword>
<evidence type="ECO:0000313" key="1">
    <source>
        <dbReference type="EMBL" id="MBD1389616.1"/>
    </source>
</evidence>